<dbReference type="FunFam" id="1.10.10.10:FF:000001">
    <property type="entry name" value="LysR family transcriptional regulator"/>
    <property type="match status" value="1"/>
</dbReference>
<keyword evidence="7" id="KW-1185">Reference proteome</keyword>
<evidence type="ECO:0000256" key="3">
    <source>
        <dbReference type="ARBA" id="ARBA00023125"/>
    </source>
</evidence>
<dbReference type="EMBL" id="BMIQ01000003">
    <property type="protein sequence ID" value="GGE06016.1"/>
    <property type="molecule type" value="Genomic_DNA"/>
</dbReference>
<comment type="similarity">
    <text evidence="1">Belongs to the LysR transcriptional regulatory family.</text>
</comment>
<organism evidence="6 7">
    <name type="scientific">Aureimonas endophytica</name>
    <dbReference type="NCBI Taxonomy" id="2027858"/>
    <lineage>
        <taxon>Bacteria</taxon>
        <taxon>Pseudomonadati</taxon>
        <taxon>Pseudomonadota</taxon>
        <taxon>Alphaproteobacteria</taxon>
        <taxon>Hyphomicrobiales</taxon>
        <taxon>Aurantimonadaceae</taxon>
        <taxon>Aureimonas</taxon>
    </lineage>
</organism>
<dbReference type="CDD" id="cd08471">
    <property type="entry name" value="PBP2_CrgA_like_2"/>
    <property type="match status" value="1"/>
</dbReference>
<evidence type="ECO:0000256" key="1">
    <source>
        <dbReference type="ARBA" id="ARBA00009437"/>
    </source>
</evidence>
<reference evidence="6" key="2">
    <citation type="submission" date="2020-09" db="EMBL/GenBank/DDBJ databases">
        <authorList>
            <person name="Sun Q."/>
            <person name="Zhou Y."/>
        </authorList>
    </citation>
    <scope>NUCLEOTIDE SEQUENCE</scope>
    <source>
        <strain evidence="6">CGMCC 1.15367</strain>
    </source>
</reference>
<dbReference type="GO" id="GO:0006351">
    <property type="term" value="P:DNA-templated transcription"/>
    <property type="evidence" value="ECO:0007669"/>
    <property type="project" value="TreeGrafter"/>
</dbReference>
<reference evidence="6" key="1">
    <citation type="journal article" date="2014" name="Int. J. Syst. Evol. Microbiol.">
        <title>Complete genome sequence of Corynebacterium casei LMG S-19264T (=DSM 44701T), isolated from a smear-ripened cheese.</title>
        <authorList>
            <consortium name="US DOE Joint Genome Institute (JGI-PGF)"/>
            <person name="Walter F."/>
            <person name="Albersmeier A."/>
            <person name="Kalinowski J."/>
            <person name="Ruckert C."/>
        </authorList>
    </citation>
    <scope>NUCLEOTIDE SEQUENCE</scope>
    <source>
        <strain evidence="6">CGMCC 1.15367</strain>
    </source>
</reference>
<dbReference type="PANTHER" id="PTHR30537">
    <property type="entry name" value="HTH-TYPE TRANSCRIPTIONAL REGULATOR"/>
    <property type="match status" value="1"/>
</dbReference>
<dbReference type="Proteomes" id="UP000644699">
    <property type="component" value="Unassembled WGS sequence"/>
</dbReference>
<dbReference type="GO" id="GO:0043565">
    <property type="term" value="F:sequence-specific DNA binding"/>
    <property type="evidence" value="ECO:0007669"/>
    <property type="project" value="TreeGrafter"/>
</dbReference>
<evidence type="ECO:0000259" key="5">
    <source>
        <dbReference type="PROSITE" id="PS50931"/>
    </source>
</evidence>
<evidence type="ECO:0000313" key="7">
    <source>
        <dbReference type="Proteomes" id="UP000644699"/>
    </source>
</evidence>
<dbReference type="PROSITE" id="PS50931">
    <property type="entry name" value="HTH_LYSR"/>
    <property type="match status" value="1"/>
</dbReference>
<dbReference type="InterPro" id="IPR036390">
    <property type="entry name" value="WH_DNA-bd_sf"/>
</dbReference>
<dbReference type="InterPro" id="IPR036388">
    <property type="entry name" value="WH-like_DNA-bd_sf"/>
</dbReference>
<dbReference type="SUPFAM" id="SSF53850">
    <property type="entry name" value="Periplasmic binding protein-like II"/>
    <property type="match status" value="1"/>
</dbReference>
<gene>
    <name evidence="6" type="ORF">GCM10011390_26360</name>
</gene>
<dbReference type="Gene3D" id="1.10.10.10">
    <property type="entry name" value="Winged helix-like DNA-binding domain superfamily/Winged helix DNA-binding domain"/>
    <property type="match status" value="1"/>
</dbReference>
<dbReference type="Pfam" id="PF03466">
    <property type="entry name" value="LysR_substrate"/>
    <property type="match status" value="1"/>
</dbReference>
<dbReference type="AlphaFoldDB" id="A0A916ZP22"/>
<feature type="domain" description="HTH lysR-type" evidence="5">
    <location>
        <begin position="1"/>
        <end position="59"/>
    </location>
</feature>
<dbReference type="Gene3D" id="3.40.190.290">
    <property type="match status" value="1"/>
</dbReference>
<name>A0A916ZP22_9HYPH</name>
<keyword evidence="3" id="KW-0238">DNA-binding</keyword>
<sequence length="308" mass="33633">MDRLEAMALLREAVDRGSLSAAGRALRVPVPTLSRKISDLETRLGTKLLVRTTRRLTLTDAGIAYLAAARRILDEVESAEREAAGEFSEPKGELVLTAPILFGRLHVLPVVTEFLERFPQIDVRLRLADRNVHLVDDHVDMAVRIGRLADSAMVATRIGTMRVVVAASPALLAKHGVPAVPEDLRGLPVVAVEGPMPEADWRFHPSGGATPVDIALRPRLSVTTTEAAADAAIRGTGIVRLLHYQVVDGVEEGRLRLVLEDFEPEPVPVHLIHATRGQMPLKLRRFLDFAAPALRQRLGKLPPRKGQG</sequence>
<protein>
    <submittedName>
        <fullName evidence="6">LysR family transcriptional regulator</fullName>
    </submittedName>
</protein>
<evidence type="ECO:0000256" key="4">
    <source>
        <dbReference type="ARBA" id="ARBA00023163"/>
    </source>
</evidence>
<dbReference type="Pfam" id="PF00126">
    <property type="entry name" value="HTH_1"/>
    <property type="match status" value="1"/>
</dbReference>
<dbReference type="SUPFAM" id="SSF46785">
    <property type="entry name" value="Winged helix' DNA-binding domain"/>
    <property type="match status" value="1"/>
</dbReference>
<dbReference type="InterPro" id="IPR058163">
    <property type="entry name" value="LysR-type_TF_proteobact-type"/>
</dbReference>
<keyword evidence="4" id="KW-0804">Transcription</keyword>
<dbReference type="InterPro" id="IPR005119">
    <property type="entry name" value="LysR_subst-bd"/>
</dbReference>
<dbReference type="RefSeq" id="WP_188909122.1">
    <property type="nucleotide sequence ID" value="NZ_BMIQ01000003.1"/>
</dbReference>
<comment type="caution">
    <text evidence="6">The sequence shown here is derived from an EMBL/GenBank/DDBJ whole genome shotgun (WGS) entry which is preliminary data.</text>
</comment>
<dbReference type="GO" id="GO:0003700">
    <property type="term" value="F:DNA-binding transcription factor activity"/>
    <property type="evidence" value="ECO:0007669"/>
    <property type="project" value="InterPro"/>
</dbReference>
<evidence type="ECO:0000256" key="2">
    <source>
        <dbReference type="ARBA" id="ARBA00023015"/>
    </source>
</evidence>
<keyword evidence="2" id="KW-0805">Transcription regulation</keyword>
<dbReference type="InterPro" id="IPR000847">
    <property type="entry name" value="LysR_HTH_N"/>
</dbReference>
<proteinExistence type="inferred from homology"/>
<dbReference type="PANTHER" id="PTHR30537:SF5">
    <property type="entry name" value="HTH-TYPE TRANSCRIPTIONAL ACTIVATOR TTDR-RELATED"/>
    <property type="match status" value="1"/>
</dbReference>
<accession>A0A916ZP22</accession>
<evidence type="ECO:0000313" key="6">
    <source>
        <dbReference type="EMBL" id="GGE06016.1"/>
    </source>
</evidence>